<dbReference type="KEGG" id="lez:GLE_5206"/>
<dbReference type="CDD" id="cd06133">
    <property type="entry name" value="ERI-1_3'hExo_like"/>
    <property type="match status" value="1"/>
</dbReference>
<dbReference type="PATRIC" id="fig|69.6.peg.5125"/>
<evidence type="ECO:0000313" key="4">
    <source>
        <dbReference type="EMBL" id="ALN60547.1"/>
    </source>
</evidence>
<dbReference type="GO" id="GO:0006259">
    <property type="term" value="P:DNA metabolic process"/>
    <property type="evidence" value="ECO:0007669"/>
    <property type="project" value="UniProtKB-ARBA"/>
</dbReference>
<dbReference type="InterPro" id="IPR051274">
    <property type="entry name" value="3-5_Exoribonuclease"/>
</dbReference>
<proteinExistence type="predicted"/>
<dbReference type="InterPro" id="IPR047201">
    <property type="entry name" value="ERI-1_3'hExo-like"/>
</dbReference>
<protein>
    <submittedName>
        <fullName evidence="4">Endonuclease</fullName>
        <ecNumber evidence="4">3.1.-.-</ecNumber>
    </submittedName>
</protein>
<dbReference type="GO" id="GO:0000175">
    <property type="term" value="F:3'-5'-RNA exonuclease activity"/>
    <property type="evidence" value="ECO:0007669"/>
    <property type="project" value="InterPro"/>
</dbReference>
<dbReference type="Gene3D" id="3.30.420.10">
    <property type="entry name" value="Ribonuclease H-like superfamily/Ribonuclease H"/>
    <property type="match status" value="1"/>
</dbReference>
<dbReference type="STRING" id="69.GLE_5206"/>
<accession>A0A0S2DQ09</accession>
<organism evidence="4 5">
    <name type="scientific">Lysobacter enzymogenes</name>
    <dbReference type="NCBI Taxonomy" id="69"/>
    <lineage>
        <taxon>Bacteria</taxon>
        <taxon>Pseudomonadati</taxon>
        <taxon>Pseudomonadota</taxon>
        <taxon>Gammaproteobacteria</taxon>
        <taxon>Lysobacterales</taxon>
        <taxon>Lysobacteraceae</taxon>
        <taxon>Lysobacter</taxon>
    </lineage>
</organism>
<dbReference type="InterPro" id="IPR036397">
    <property type="entry name" value="RNaseH_sf"/>
</dbReference>
<dbReference type="Pfam" id="PF00929">
    <property type="entry name" value="RNase_T"/>
    <property type="match status" value="1"/>
</dbReference>
<sequence>MNETIERQPTLYLLIDFEATCADDGAVPRHQMEIIEIGAVMVDTASLAVVGEFQSFVRPVRHPRLTAFCTRLTSIAQADVDAAPGFAEAAAALKAWRGGYADLVWGSWGDYDRNQLQQDCDFHRVSNPVGAPHHNIKRLFAQREGSGRKFGLDGGVKRVRLDFAGTHHRGIDDARNIARLLPYALGRAEFPRERR</sequence>
<gene>
    <name evidence="4" type="ORF">GLE_5206</name>
</gene>
<dbReference type="Proteomes" id="UP000061569">
    <property type="component" value="Chromosome"/>
</dbReference>
<dbReference type="PANTHER" id="PTHR23044:SF61">
    <property type="entry name" value="3'-5' EXORIBONUCLEASE 1-RELATED"/>
    <property type="match status" value="1"/>
</dbReference>
<dbReference type="SUPFAM" id="SSF53098">
    <property type="entry name" value="Ribonuclease H-like"/>
    <property type="match status" value="1"/>
</dbReference>
<dbReference type="GO" id="GO:0004519">
    <property type="term" value="F:endonuclease activity"/>
    <property type="evidence" value="ECO:0007669"/>
    <property type="project" value="UniProtKB-KW"/>
</dbReference>
<dbReference type="GO" id="GO:0003676">
    <property type="term" value="F:nucleic acid binding"/>
    <property type="evidence" value="ECO:0007669"/>
    <property type="project" value="InterPro"/>
</dbReference>
<dbReference type="SMART" id="SM00479">
    <property type="entry name" value="EXOIII"/>
    <property type="match status" value="1"/>
</dbReference>
<keyword evidence="2 4" id="KW-0378">Hydrolase</keyword>
<dbReference type="InterPro" id="IPR013520">
    <property type="entry name" value="Ribonucl_H"/>
</dbReference>
<evidence type="ECO:0000256" key="3">
    <source>
        <dbReference type="ARBA" id="ARBA00022839"/>
    </source>
</evidence>
<keyword evidence="4" id="KW-0255">Endonuclease</keyword>
<dbReference type="PANTHER" id="PTHR23044">
    <property type="entry name" value="3'-5' EXONUCLEASE ERI1-RELATED"/>
    <property type="match status" value="1"/>
</dbReference>
<dbReference type="OrthoDB" id="4563729at2"/>
<keyword evidence="1" id="KW-0540">Nuclease</keyword>
<evidence type="ECO:0000256" key="1">
    <source>
        <dbReference type="ARBA" id="ARBA00022722"/>
    </source>
</evidence>
<keyword evidence="3" id="KW-0269">Exonuclease</keyword>
<dbReference type="InterPro" id="IPR012337">
    <property type="entry name" value="RNaseH-like_sf"/>
</dbReference>
<dbReference type="AlphaFoldDB" id="A0A0S2DQ09"/>
<reference evidence="4 5" key="1">
    <citation type="submission" date="2015-11" db="EMBL/GenBank/DDBJ databases">
        <title>Genome sequences of Lysobacter enzymogenes strain C3 and Lysobacter antibioticus ATCC 29479.</title>
        <authorList>
            <person name="Kobayashi D.Y."/>
        </authorList>
    </citation>
    <scope>NUCLEOTIDE SEQUENCE [LARGE SCALE GENOMIC DNA]</scope>
    <source>
        <strain evidence="4 5">C3</strain>
    </source>
</reference>
<dbReference type="EMBL" id="CP013140">
    <property type="protein sequence ID" value="ALN60547.1"/>
    <property type="molecule type" value="Genomic_DNA"/>
</dbReference>
<dbReference type="EC" id="3.1.-.-" evidence="4"/>
<evidence type="ECO:0000256" key="2">
    <source>
        <dbReference type="ARBA" id="ARBA00022801"/>
    </source>
</evidence>
<name>A0A0S2DQ09_LYSEN</name>
<evidence type="ECO:0000313" key="5">
    <source>
        <dbReference type="Proteomes" id="UP000061569"/>
    </source>
</evidence>